<gene>
    <name evidence="2" type="ORF">Dalu01_00353</name>
</gene>
<proteinExistence type="predicted"/>
<evidence type="ECO:0000313" key="2">
    <source>
        <dbReference type="EMBL" id="GAA5531976.1"/>
    </source>
</evidence>
<sequence length="118" mass="13003">MTSGVSLKEARAYAPVPGFAEVFGRGSLRVELYRPRGHDPQTPHTQDELYVVVNGSGTYLCADERRAFGPGDVLFAPAGAEHCFEMFSDDLELWVIFYGPEGGERPARRTVLGQEVPE</sequence>
<dbReference type="InterPro" id="IPR014710">
    <property type="entry name" value="RmlC-like_jellyroll"/>
</dbReference>
<dbReference type="RefSeq" id="WP_345450648.1">
    <property type="nucleotide sequence ID" value="NZ_BAABRV010000001.1"/>
</dbReference>
<dbReference type="Proteomes" id="UP001404956">
    <property type="component" value="Unassembled WGS sequence"/>
</dbReference>
<keyword evidence="3" id="KW-1185">Reference proteome</keyword>
<dbReference type="Gene3D" id="2.60.120.10">
    <property type="entry name" value="Jelly Rolls"/>
    <property type="match status" value="1"/>
</dbReference>
<dbReference type="InterPro" id="IPR013096">
    <property type="entry name" value="Cupin_2"/>
</dbReference>
<dbReference type="InterPro" id="IPR011051">
    <property type="entry name" value="RmlC_Cupin_sf"/>
</dbReference>
<dbReference type="EMBL" id="BAABRV010000001">
    <property type="protein sequence ID" value="GAA5531976.1"/>
    <property type="molecule type" value="Genomic_DNA"/>
</dbReference>
<protein>
    <recommendedName>
        <fullName evidence="1">Cupin type-2 domain-containing protein</fullName>
    </recommendedName>
</protein>
<reference evidence="2 3" key="1">
    <citation type="submission" date="2024-02" db="EMBL/GenBank/DDBJ databases">
        <title>Deinococcus aluminii NBRC 112889.</title>
        <authorList>
            <person name="Ichikawa N."/>
            <person name="Katano-Makiyama Y."/>
            <person name="Hidaka K."/>
        </authorList>
    </citation>
    <scope>NUCLEOTIDE SEQUENCE [LARGE SCALE GENOMIC DNA]</scope>
    <source>
        <strain evidence="2 3">NBRC 112889</strain>
    </source>
</reference>
<feature type="domain" description="Cupin type-2" evidence="1">
    <location>
        <begin position="32"/>
        <end position="88"/>
    </location>
</feature>
<dbReference type="Pfam" id="PF07883">
    <property type="entry name" value="Cupin_2"/>
    <property type="match status" value="1"/>
</dbReference>
<evidence type="ECO:0000259" key="1">
    <source>
        <dbReference type="Pfam" id="PF07883"/>
    </source>
</evidence>
<evidence type="ECO:0000313" key="3">
    <source>
        <dbReference type="Proteomes" id="UP001404956"/>
    </source>
</evidence>
<name>A0ABP9X9B0_9DEIO</name>
<accession>A0ABP9X9B0</accession>
<comment type="caution">
    <text evidence="2">The sequence shown here is derived from an EMBL/GenBank/DDBJ whole genome shotgun (WGS) entry which is preliminary data.</text>
</comment>
<dbReference type="SUPFAM" id="SSF51182">
    <property type="entry name" value="RmlC-like cupins"/>
    <property type="match status" value="1"/>
</dbReference>
<organism evidence="2 3">
    <name type="scientific">Deinococcus aluminii</name>
    <dbReference type="NCBI Taxonomy" id="1656885"/>
    <lineage>
        <taxon>Bacteria</taxon>
        <taxon>Thermotogati</taxon>
        <taxon>Deinococcota</taxon>
        <taxon>Deinococci</taxon>
        <taxon>Deinococcales</taxon>
        <taxon>Deinococcaceae</taxon>
        <taxon>Deinococcus</taxon>
    </lineage>
</organism>